<gene>
    <name evidence="3" type="primary">Aste57867_7968</name>
    <name evidence="2" type="ORF">As57867_007938</name>
    <name evidence="3" type="ORF">ASTE57867_7968</name>
</gene>
<evidence type="ECO:0000313" key="2">
    <source>
        <dbReference type="EMBL" id="KAF0701595.1"/>
    </source>
</evidence>
<keyword evidence="4" id="KW-1185">Reference proteome</keyword>
<reference evidence="3 4" key="1">
    <citation type="submission" date="2019-03" db="EMBL/GenBank/DDBJ databases">
        <authorList>
            <person name="Gaulin E."/>
            <person name="Dumas B."/>
        </authorList>
    </citation>
    <scope>NUCLEOTIDE SEQUENCE [LARGE SCALE GENOMIC DNA]</scope>
    <source>
        <strain evidence="3">CBS 568.67</strain>
    </source>
</reference>
<feature type="signal peptide" evidence="1">
    <location>
        <begin position="1"/>
        <end position="21"/>
    </location>
</feature>
<sequence>MLPSVLVAWIATIALPAYVAASNMGSTPPRLPLYFETDLEIFSHLIDASASYPPALRKMKIRYDYTQGLARADILAGYDKGKSYIRRYDSKREYKVRYGKYKNCERAYLGEEMPIPDLPRDLVYQGNQHVLGQECELWSFDIPHTLLRIHVFESVDTQVPMRLTQESQDDVGDWLPVITYDFVNLKVEPQVRRHVRPVSHVFSNAQEMKSFDIPGGYTHDTCTRSVVGFPYIHIFEHYLRF</sequence>
<dbReference type="AlphaFoldDB" id="A0A485KJ42"/>
<dbReference type="EMBL" id="VJMH01005007">
    <property type="protein sequence ID" value="KAF0701595.1"/>
    <property type="molecule type" value="Genomic_DNA"/>
</dbReference>
<reference evidence="2" key="2">
    <citation type="submission" date="2019-06" db="EMBL/GenBank/DDBJ databases">
        <title>Genomics analysis of Aphanomyces spp. identifies a new class of oomycete effector associated with host adaptation.</title>
        <authorList>
            <person name="Gaulin E."/>
        </authorList>
    </citation>
    <scope>NUCLEOTIDE SEQUENCE</scope>
    <source>
        <strain evidence="2">CBS 578.67</strain>
    </source>
</reference>
<evidence type="ECO:0000313" key="3">
    <source>
        <dbReference type="EMBL" id="VFT84861.1"/>
    </source>
</evidence>
<feature type="chain" id="PRO_5033436902" evidence="1">
    <location>
        <begin position="22"/>
        <end position="241"/>
    </location>
</feature>
<dbReference type="Proteomes" id="UP000332933">
    <property type="component" value="Unassembled WGS sequence"/>
</dbReference>
<keyword evidence="1" id="KW-0732">Signal</keyword>
<name>A0A485KJ42_9STRA</name>
<organism evidence="3 4">
    <name type="scientific">Aphanomyces stellatus</name>
    <dbReference type="NCBI Taxonomy" id="120398"/>
    <lineage>
        <taxon>Eukaryota</taxon>
        <taxon>Sar</taxon>
        <taxon>Stramenopiles</taxon>
        <taxon>Oomycota</taxon>
        <taxon>Saprolegniomycetes</taxon>
        <taxon>Saprolegniales</taxon>
        <taxon>Verrucalvaceae</taxon>
        <taxon>Aphanomyces</taxon>
    </lineage>
</organism>
<evidence type="ECO:0000256" key="1">
    <source>
        <dbReference type="SAM" id="SignalP"/>
    </source>
</evidence>
<protein>
    <submittedName>
        <fullName evidence="3">Aste57867_7968 protein</fullName>
    </submittedName>
</protein>
<dbReference type="OrthoDB" id="198232at2759"/>
<dbReference type="EMBL" id="CAADRA010005028">
    <property type="protein sequence ID" value="VFT84861.1"/>
    <property type="molecule type" value="Genomic_DNA"/>
</dbReference>
<evidence type="ECO:0000313" key="4">
    <source>
        <dbReference type="Proteomes" id="UP000332933"/>
    </source>
</evidence>
<proteinExistence type="predicted"/>
<accession>A0A485KJ42</accession>